<dbReference type="InterPro" id="IPR011576">
    <property type="entry name" value="Pyridox_Oxase_N"/>
</dbReference>
<dbReference type="GO" id="GO:0005829">
    <property type="term" value="C:cytosol"/>
    <property type="evidence" value="ECO:0007669"/>
    <property type="project" value="TreeGrafter"/>
</dbReference>
<accession>A0A4R2K404</accession>
<reference evidence="3 4" key="1">
    <citation type="submission" date="2019-03" db="EMBL/GenBank/DDBJ databases">
        <title>Genomic Encyclopedia of Type Strains, Phase IV (KMG-IV): sequencing the most valuable type-strain genomes for metagenomic binning, comparative biology and taxonomic classification.</title>
        <authorList>
            <person name="Goeker M."/>
        </authorList>
    </citation>
    <scope>NUCLEOTIDE SEQUENCE [LARGE SCALE GENOMIC DNA]</scope>
    <source>
        <strain evidence="3 4">DSM 45934</strain>
    </source>
</reference>
<name>A0A4R2K404_9PSEU</name>
<dbReference type="RefSeq" id="WP_132110352.1">
    <property type="nucleotide sequence ID" value="NZ_SLWS01000001.1"/>
</dbReference>
<dbReference type="Pfam" id="PF01243">
    <property type="entry name" value="PNPOx_N"/>
    <property type="match status" value="1"/>
</dbReference>
<feature type="domain" description="Pyridoxamine 5'-phosphate oxidase N-terminal" evidence="2">
    <location>
        <begin position="14"/>
        <end position="141"/>
    </location>
</feature>
<dbReference type="PANTHER" id="PTHR35176:SF2">
    <property type="entry name" value="F420H(2)-DEPENDENT REDUCTASE RV1155"/>
    <property type="match status" value="1"/>
</dbReference>
<dbReference type="NCBIfam" id="TIGR03618">
    <property type="entry name" value="Rv1155_F420"/>
    <property type="match status" value="1"/>
</dbReference>
<dbReference type="InterPro" id="IPR019920">
    <property type="entry name" value="F420-binding_dom_put"/>
</dbReference>
<dbReference type="GO" id="GO:0070967">
    <property type="term" value="F:coenzyme F420 binding"/>
    <property type="evidence" value="ECO:0007669"/>
    <property type="project" value="TreeGrafter"/>
</dbReference>
<dbReference type="PANTHER" id="PTHR35176">
    <property type="entry name" value="HEME OXYGENASE HI_0854-RELATED"/>
    <property type="match status" value="1"/>
</dbReference>
<keyword evidence="4" id="KW-1185">Reference proteome</keyword>
<gene>
    <name evidence="3" type="ORF">EV192_101312</name>
</gene>
<protein>
    <submittedName>
        <fullName evidence="3">PPOX class probable F420-dependent enzyme</fullName>
    </submittedName>
</protein>
<proteinExistence type="predicted"/>
<dbReference type="InterPro" id="IPR012349">
    <property type="entry name" value="Split_barrel_FMN-bd"/>
</dbReference>
<dbReference type="AlphaFoldDB" id="A0A4R2K404"/>
<comment type="caution">
    <text evidence="3">The sequence shown here is derived from an EMBL/GenBank/DDBJ whole genome shotgun (WGS) entry which is preliminary data.</text>
</comment>
<sequence length="154" mass="17134">MAPRIATNSTVDRAELLDFLRPRHRTILITHRPDGTPQLSPVTCGVDAEGRVVIATYPQRAKVRNARRNPKVALGVLSDDWDGPWVQVDGEAEVLDLPAAVEPLVDYFRCVSGEHPDWDEYREAMRRQGKSLIRVTITRWGPIATGGFPPELAG</sequence>
<evidence type="ECO:0000313" key="3">
    <source>
        <dbReference type="EMBL" id="TCO64536.1"/>
    </source>
</evidence>
<dbReference type="OrthoDB" id="1094370at2"/>
<dbReference type="GO" id="GO:0016627">
    <property type="term" value="F:oxidoreductase activity, acting on the CH-CH group of donors"/>
    <property type="evidence" value="ECO:0007669"/>
    <property type="project" value="TreeGrafter"/>
</dbReference>
<dbReference type="InterPro" id="IPR052019">
    <property type="entry name" value="F420H2_bilvrd_red/Heme_oxyg"/>
</dbReference>
<evidence type="ECO:0000313" key="4">
    <source>
        <dbReference type="Proteomes" id="UP000295680"/>
    </source>
</evidence>
<dbReference type="SUPFAM" id="SSF50475">
    <property type="entry name" value="FMN-binding split barrel"/>
    <property type="match status" value="1"/>
</dbReference>
<dbReference type="Proteomes" id="UP000295680">
    <property type="component" value="Unassembled WGS sequence"/>
</dbReference>
<evidence type="ECO:0000259" key="2">
    <source>
        <dbReference type="Pfam" id="PF01243"/>
    </source>
</evidence>
<dbReference type="Gene3D" id="2.30.110.10">
    <property type="entry name" value="Electron Transport, Fmn-binding Protein, Chain A"/>
    <property type="match status" value="1"/>
</dbReference>
<dbReference type="EMBL" id="SLWS01000001">
    <property type="protein sequence ID" value="TCO64536.1"/>
    <property type="molecule type" value="Genomic_DNA"/>
</dbReference>
<organism evidence="3 4">
    <name type="scientific">Actinocrispum wychmicini</name>
    <dbReference type="NCBI Taxonomy" id="1213861"/>
    <lineage>
        <taxon>Bacteria</taxon>
        <taxon>Bacillati</taxon>
        <taxon>Actinomycetota</taxon>
        <taxon>Actinomycetes</taxon>
        <taxon>Pseudonocardiales</taxon>
        <taxon>Pseudonocardiaceae</taxon>
        <taxon>Actinocrispum</taxon>
    </lineage>
</organism>
<keyword evidence="1" id="KW-0560">Oxidoreductase</keyword>
<evidence type="ECO:0000256" key="1">
    <source>
        <dbReference type="ARBA" id="ARBA00023002"/>
    </source>
</evidence>